<feature type="domain" description="CCHC-type" evidence="3">
    <location>
        <begin position="68"/>
        <end position="81"/>
    </location>
</feature>
<dbReference type="Pfam" id="PF01541">
    <property type="entry name" value="GIY-YIG"/>
    <property type="match status" value="1"/>
</dbReference>
<dbReference type="SMART" id="SM00343">
    <property type="entry name" value="ZnF_C2HC"/>
    <property type="match status" value="1"/>
</dbReference>
<organism evidence="5 6">
    <name type="scientific">Chara braunii</name>
    <name type="common">Braun's stonewort</name>
    <dbReference type="NCBI Taxonomy" id="69332"/>
    <lineage>
        <taxon>Eukaryota</taxon>
        <taxon>Viridiplantae</taxon>
        <taxon>Streptophyta</taxon>
        <taxon>Charophyceae</taxon>
        <taxon>Charales</taxon>
        <taxon>Characeae</taxon>
        <taxon>Chara</taxon>
    </lineage>
</organism>
<dbReference type="AlphaFoldDB" id="A0A388K4J3"/>
<feature type="region of interest" description="Disordered" evidence="2">
    <location>
        <begin position="374"/>
        <end position="410"/>
    </location>
</feature>
<name>A0A388K4J3_CHABU</name>
<dbReference type="InterPro" id="IPR036875">
    <property type="entry name" value="Znf_CCHC_sf"/>
</dbReference>
<feature type="compositionally biased region" description="Basic residues" evidence="2">
    <location>
        <begin position="388"/>
        <end position="403"/>
    </location>
</feature>
<comment type="caution">
    <text evidence="5">The sequence shown here is derived from an EMBL/GenBank/DDBJ whole genome shotgun (WGS) entry which is preliminary data.</text>
</comment>
<evidence type="ECO:0000259" key="3">
    <source>
        <dbReference type="PROSITE" id="PS50158"/>
    </source>
</evidence>
<dbReference type="Gramene" id="GBG64936">
    <property type="protein sequence ID" value="GBG64936"/>
    <property type="gene ID" value="CBR_g48684"/>
</dbReference>
<feature type="region of interest" description="Disordered" evidence="2">
    <location>
        <begin position="102"/>
        <end position="129"/>
    </location>
</feature>
<keyword evidence="1" id="KW-0862">Zinc</keyword>
<dbReference type="GO" id="GO:0003676">
    <property type="term" value="F:nucleic acid binding"/>
    <property type="evidence" value="ECO:0007669"/>
    <property type="project" value="InterPro"/>
</dbReference>
<dbReference type="PROSITE" id="PS50158">
    <property type="entry name" value="ZF_CCHC"/>
    <property type="match status" value="1"/>
</dbReference>
<evidence type="ECO:0008006" key="7">
    <source>
        <dbReference type="Google" id="ProtNLM"/>
    </source>
</evidence>
<dbReference type="InterPro" id="IPR000305">
    <property type="entry name" value="GIY-YIG_endonuc"/>
</dbReference>
<dbReference type="GO" id="GO:0008270">
    <property type="term" value="F:zinc ion binding"/>
    <property type="evidence" value="ECO:0007669"/>
    <property type="project" value="UniProtKB-KW"/>
</dbReference>
<evidence type="ECO:0000259" key="4">
    <source>
        <dbReference type="PROSITE" id="PS50164"/>
    </source>
</evidence>
<protein>
    <recommendedName>
        <fullName evidence="7">CCHC-type domain-containing protein</fullName>
    </recommendedName>
</protein>
<proteinExistence type="predicted"/>
<reference evidence="5 6" key="1">
    <citation type="journal article" date="2018" name="Cell">
        <title>The Chara Genome: Secondary Complexity and Implications for Plant Terrestrialization.</title>
        <authorList>
            <person name="Nishiyama T."/>
            <person name="Sakayama H."/>
            <person name="Vries J.D."/>
            <person name="Buschmann H."/>
            <person name="Saint-Marcoux D."/>
            <person name="Ullrich K.K."/>
            <person name="Haas F.B."/>
            <person name="Vanderstraeten L."/>
            <person name="Becker D."/>
            <person name="Lang D."/>
            <person name="Vosolsobe S."/>
            <person name="Rombauts S."/>
            <person name="Wilhelmsson P.K.I."/>
            <person name="Janitza P."/>
            <person name="Kern R."/>
            <person name="Heyl A."/>
            <person name="Rumpler F."/>
            <person name="Villalobos L.I.A.C."/>
            <person name="Clay J.M."/>
            <person name="Skokan R."/>
            <person name="Toyoda A."/>
            <person name="Suzuki Y."/>
            <person name="Kagoshima H."/>
            <person name="Schijlen E."/>
            <person name="Tajeshwar N."/>
            <person name="Catarino B."/>
            <person name="Hetherington A.J."/>
            <person name="Saltykova A."/>
            <person name="Bonnot C."/>
            <person name="Breuninger H."/>
            <person name="Symeonidi A."/>
            <person name="Radhakrishnan G.V."/>
            <person name="Van Nieuwerburgh F."/>
            <person name="Deforce D."/>
            <person name="Chang C."/>
            <person name="Karol K.G."/>
            <person name="Hedrich R."/>
            <person name="Ulvskov P."/>
            <person name="Glockner G."/>
            <person name="Delwiche C.F."/>
            <person name="Petrasek J."/>
            <person name="Van de Peer Y."/>
            <person name="Friml J."/>
            <person name="Beilby M."/>
            <person name="Dolan L."/>
            <person name="Kohara Y."/>
            <person name="Sugano S."/>
            <person name="Fujiyama A."/>
            <person name="Delaux P.-M."/>
            <person name="Quint M."/>
            <person name="TheiBen G."/>
            <person name="Hagemann M."/>
            <person name="Harholt J."/>
            <person name="Dunand C."/>
            <person name="Zachgo S."/>
            <person name="Langdale J."/>
            <person name="Maumus F."/>
            <person name="Straeten D.V.D."/>
            <person name="Gould S.B."/>
            <person name="Rensing S.A."/>
        </authorList>
    </citation>
    <scope>NUCLEOTIDE SEQUENCE [LARGE SCALE GENOMIC DNA]</scope>
    <source>
        <strain evidence="5 6">S276</strain>
    </source>
</reference>
<dbReference type="PROSITE" id="PS50164">
    <property type="entry name" value="GIY_YIG"/>
    <property type="match status" value="1"/>
</dbReference>
<keyword evidence="1" id="KW-0479">Metal-binding</keyword>
<feature type="domain" description="GIY-YIG" evidence="4">
    <location>
        <begin position="289"/>
        <end position="377"/>
    </location>
</feature>
<gene>
    <name evidence="5" type="ORF">CBR_g48684</name>
</gene>
<dbReference type="Proteomes" id="UP000265515">
    <property type="component" value="Unassembled WGS sequence"/>
</dbReference>
<sequence>MYGGGQNQLGGMGGYGNAGGYENVYGGNTSGDGNNRNIGWGTGSNTGGYMGNASGGNGGMGGRQPLTCYTCGKPGHYSRECWMKRGRQEDNELEEIRQQDRAMMQERREAEERRRVEQRRLHKENERRREQDMIRRAEEIRLQLEAGLEEKWQQQTKQAVGAAAAAKAKPEEARARAEEAHAKAEEARAKGFEEPWDEVNHCQGSQQARGLRFDMPGGNGVTGEDEPKIPMDNGHKGLAVKCSREGLIDYYLSTQKILSAKKATMLRKIQWLAKYLARSEIKTDMMDLKRAGVYIVASPWSKKVYVGSTIRSIMQRWREHLSNTDTEVIGSSPKLYRWMRHYGSDNFVIIPVRHASEEDDRAFERHLIRDFSPSLNTCNSNGQGGSKTRSRRKGKRERKRMRAGQRERVKSVVSFTEGNENERRVSLLTWLEGEWKKNSKGERRVVFQGGETWSDGWRKIKRLFGMTKVRISGRIKKLATSKAELQRGVTVVFIGITKTTTTTTAYMQELRWMLKKPFLFKRLVDRNTSQLVGMYRSAGLFRDKKTKNYLSLKIDKAVKKKTGVRIRKRVQVKVMYDRQIVKKKVRQATEGVVEGKVKDVAVANLIKGRIRITWKRNKTVGEILHNHRRHAHVGVQLCTCRTIGLPTTDGHVLTRFSELGDVPEFMKNGRNGLVLAPVDRNQGDTAVICPVIYRHAFGKAFVWNGDYEEKREKEQDILRKARVDYEQANLDKSAAWKTEGRVGRAYVIPKDKDLSKWRPIAPATGDPAGAAQRKVVRALHYLMKLFPKEQTFYLNSI</sequence>
<dbReference type="InterPro" id="IPR035901">
    <property type="entry name" value="GIY-YIG_endonuc_sf"/>
</dbReference>
<dbReference type="EMBL" id="BFEA01000056">
    <property type="protein sequence ID" value="GBG64936.1"/>
    <property type="molecule type" value="Genomic_DNA"/>
</dbReference>
<dbReference type="CDD" id="cd10443">
    <property type="entry name" value="GIY-YIG_HE_Tlr8p_PBC-V_like"/>
    <property type="match status" value="1"/>
</dbReference>
<evidence type="ECO:0000256" key="1">
    <source>
        <dbReference type="PROSITE-ProRule" id="PRU00047"/>
    </source>
</evidence>
<evidence type="ECO:0000313" key="6">
    <source>
        <dbReference type="Proteomes" id="UP000265515"/>
    </source>
</evidence>
<dbReference type="InterPro" id="IPR001878">
    <property type="entry name" value="Znf_CCHC"/>
</dbReference>
<dbReference type="SMART" id="SM00465">
    <property type="entry name" value="GIYc"/>
    <property type="match status" value="1"/>
</dbReference>
<dbReference type="Gene3D" id="3.40.1440.10">
    <property type="entry name" value="GIY-YIG endonuclease"/>
    <property type="match status" value="1"/>
</dbReference>
<dbReference type="SUPFAM" id="SSF82771">
    <property type="entry name" value="GIY-YIG endonuclease"/>
    <property type="match status" value="1"/>
</dbReference>
<dbReference type="Gene3D" id="4.10.60.10">
    <property type="entry name" value="Zinc finger, CCHC-type"/>
    <property type="match status" value="1"/>
</dbReference>
<accession>A0A388K4J3</accession>
<dbReference type="Pfam" id="PF00098">
    <property type="entry name" value="zf-CCHC"/>
    <property type="match status" value="1"/>
</dbReference>
<keyword evidence="1" id="KW-0863">Zinc-finger</keyword>
<keyword evidence="6" id="KW-1185">Reference proteome</keyword>
<evidence type="ECO:0000313" key="5">
    <source>
        <dbReference type="EMBL" id="GBG64936.1"/>
    </source>
</evidence>
<evidence type="ECO:0000256" key="2">
    <source>
        <dbReference type="SAM" id="MobiDB-lite"/>
    </source>
</evidence>
<dbReference type="STRING" id="69332.A0A388K4J3"/>
<dbReference type="SUPFAM" id="SSF57756">
    <property type="entry name" value="Retrovirus zinc finger-like domains"/>
    <property type="match status" value="1"/>
</dbReference>